<dbReference type="SUPFAM" id="SSF82185">
    <property type="entry name" value="Histone H3 K4-specific methyltransferase SET7/9 N-terminal domain"/>
    <property type="match status" value="3"/>
</dbReference>
<dbReference type="KEGG" id="zga:ZOBELLIA_1434"/>
<protein>
    <submittedName>
        <fullName evidence="2">Conserved hypothetical periplasmic protein</fullName>
    </submittedName>
</protein>
<reference evidence="2 3" key="2">
    <citation type="journal article" date="2012" name="Environ. Microbiol.">
        <title>Characterization of the first alginolytic operons in a marine bacterium: from their emergence in marine Flavobacteriia to their independent transfers to marine Proteobacteria and human gut Bacteroides.</title>
        <authorList>
            <person name="Thomas F."/>
            <person name="Barbeyron T."/>
            <person name="Tonon T."/>
            <person name="Genicot S."/>
            <person name="Czjzek M."/>
            <person name="Michel G."/>
        </authorList>
    </citation>
    <scope>NUCLEOTIDE SEQUENCE [LARGE SCALE GENOMIC DNA]</scope>
    <source>
        <strain evidence="3">DSM 12802 / CCUG 47099 / CIP 106680 / NCIMB 13871 / Dsij</strain>
    </source>
</reference>
<evidence type="ECO:0000256" key="1">
    <source>
        <dbReference type="SAM" id="SignalP"/>
    </source>
</evidence>
<dbReference type="AlphaFoldDB" id="G0LAQ2"/>
<dbReference type="HOGENOM" id="CLU_037602_5_2_10"/>
<dbReference type="STRING" id="63186.ZOBELLIA_1434"/>
<feature type="signal peptide" evidence="1">
    <location>
        <begin position="1"/>
        <end position="27"/>
    </location>
</feature>
<proteinExistence type="predicted"/>
<dbReference type="InterPro" id="IPR011652">
    <property type="entry name" value="MORN_2"/>
</dbReference>
<dbReference type="RefSeq" id="WP_013992799.1">
    <property type="nucleotide sequence ID" value="NC_015844.1"/>
</dbReference>
<evidence type="ECO:0000313" key="2">
    <source>
        <dbReference type="EMBL" id="CAZ95490.1"/>
    </source>
</evidence>
<keyword evidence="3" id="KW-1185">Reference proteome</keyword>
<dbReference type="Gene3D" id="3.90.930.1">
    <property type="match status" value="1"/>
</dbReference>
<organism evidence="2 3">
    <name type="scientific">Zobellia galactanivorans (strain DSM 12802 / CCUG 47099 / CIP 106680 / NCIMB 13871 / Dsij)</name>
    <dbReference type="NCBI Taxonomy" id="63186"/>
    <lineage>
        <taxon>Bacteria</taxon>
        <taxon>Pseudomonadati</taxon>
        <taxon>Bacteroidota</taxon>
        <taxon>Flavobacteriia</taxon>
        <taxon>Flavobacteriales</taxon>
        <taxon>Flavobacteriaceae</taxon>
        <taxon>Zobellia</taxon>
    </lineage>
</organism>
<reference evidence="3" key="1">
    <citation type="submission" date="2009-07" db="EMBL/GenBank/DDBJ databases">
        <title>Complete genome sequence of Zobellia galactanivorans Dsij.</title>
        <authorList>
            <consortium name="Genoscope - CEA"/>
        </authorList>
    </citation>
    <scope>NUCLEOTIDE SEQUENCE [LARGE SCALE GENOMIC DNA]</scope>
    <source>
        <strain evidence="3">DSM 12802 / CCUG 47099 / CIP 106680 / NCIMB 13871 / Dsij</strain>
    </source>
</reference>
<feature type="chain" id="PRO_5003402328" evidence="1">
    <location>
        <begin position="28"/>
        <end position="376"/>
    </location>
</feature>
<dbReference type="Pfam" id="PF07661">
    <property type="entry name" value="MORN_2"/>
    <property type="match status" value="3"/>
</dbReference>
<sequence>MKSNSKKSPKGILVLFLVMFVTTMAIAQKNGAKTIEYVRTAKFGKEIVYYGENNEVLNGTFKIAERSGAYSEANFIDGKPDGKWMAYDSSGKLEFYSTFAMGVGHGKGESYAQDGSVLNTYMYKNGENDGEWTYRNAKGVYKIENYKEGSKEGKWTSITRDSNGKVTSTTTEYYKANQPTGKWESKNGDGKSIWLKVYTGPKSYTETKYFENGKVRSLETYADGKRNGKQESYYANGFKKEESKYDQGLKVMEKKYHDNGKLAFSATYNANGPIGVREEYNKKGIKTRHTPYVDGRLQGVDITYNFNTGNKYIEKEYKVDIVDGIYKEYYPSGELAKEGQYVKGQREGKWKYYKAGKVTREIQFENGSQVSEKRFD</sequence>
<accession>G0LAQ2</accession>
<dbReference type="Gene3D" id="2.20.110.10">
    <property type="entry name" value="Histone H3 K4-specific methyltransferase SET7/9 N-terminal domain"/>
    <property type="match status" value="2"/>
</dbReference>
<dbReference type="EMBL" id="FP476056">
    <property type="protein sequence ID" value="CAZ95490.1"/>
    <property type="molecule type" value="Genomic_DNA"/>
</dbReference>
<evidence type="ECO:0000313" key="3">
    <source>
        <dbReference type="Proteomes" id="UP000008898"/>
    </source>
</evidence>
<dbReference type="Proteomes" id="UP000008898">
    <property type="component" value="Chromosome"/>
</dbReference>
<gene>
    <name evidence="2" type="ordered locus">zobellia_1434</name>
</gene>
<dbReference type="OrthoDB" id="9812747at2"/>
<name>G0LAQ2_ZOBGA</name>
<keyword evidence="1" id="KW-0732">Signal</keyword>